<feature type="transmembrane region" description="Helical" evidence="1">
    <location>
        <begin position="122"/>
        <end position="142"/>
    </location>
</feature>
<feature type="transmembrane region" description="Helical" evidence="1">
    <location>
        <begin position="216"/>
        <end position="236"/>
    </location>
</feature>
<feature type="transmembrane region" description="Helical" evidence="1">
    <location>
        <begin position="242"/>
        <end position="260"/>
    </location>
</feature>
<dbReference type="Pfam" id="PF20151">
    <property type="entry name" value="DUF6533"/>
    <property type="match status" value="1"/>
</dbReference>
<evidence type="ECO:0000256" key="1">
    <source>
        <dbReference type="SAM" id="Phobius"/>
    </source>
</evidence>
<protein>
    <recommendedName>
        <fullName evidence="2">DUF6533 domain-containing protein</fullName>
    </recommendedName>
</protein>
<dbReference type="EMBL" id="MU157926">
    <property type="protein sequence ID" value="KAF9523070.1"/>
    <property type="molecule type" value="Genomic_DNA"/>
</dbReference>
<dbReference type="InterPro" id="IPR045340">
    <property type="entry name" value="DUF6533"/>
</dbReference>
<gene>
    <name evidence="3" type="ORF">CPB83DRAFT_66758</name>
</gene>
<keyword evidence="1" id="KW-0472">Membrane</keyword>
<dbReference type="Proteomes" id="UP000807306">
    <property type="component" value="Unassembled WGS sequence"/>
</dbReference>
<feature type="transmembrane region" description="Helical" evidence="1">
    <location>
        <begin position="90"/>
        <end position="110"/>
    </location>
</feature>
<proteinExistence type="predicted"/>
<keyword evidence="1" id="KW-1133">Transmembrane helix</keyword>
<evidence type="ECO:0000313" key="4">
    <source>
        <dbReference type="Proteomes" id="UP000807306"/>
    </source>
</evidence>
<reference evidence="3" key="1">
    <citation type="submission" date="2020-11" db="EMBL/GenBank/DDBJ databases">
        <authorList>
            <consortium name="DOE Joint Genome Institute"/>
            <person name="Ahrendt S."/>
            <person name="Riley R."/>
            <person name="Andreopoulos W."/>
            <person name="Labutti K."/>
            <person name="Pangilinan J."/>
            <person name="Ruiz-Duenas F.J."/>
            <person name="Barrasa J.M."/>
            <person name="Sanchez-Garcia M."/>
            <person name="Camarero S."/>
            <person name="Miyauchi S."/>
            <person name="Serrano A."/>
            <person name="Linde D."/>
            <person name="Babiker R."/>
            <person name="Drula E."/>
            <person name="Ayuso-Fernandez I."/>
            <person name="Pacheco R."/>
            <person name="Padilla G."/>
            <person name="Ferreira P."/>
            <person name="Barriuso J."/>
            <person name="Kellner H."/>
            <person name="Castanera R."/>
            <person name="Alfaro M."/>
            <person name="Ramirez L."/>
            <person name="Pisabarro A.G."/>
            <person name="Kuo A."/>
            <person name="Tritt A."/>
            <person name="Lipzen A."/>
            <person name="He G."/>
            <person name="Yan M."/>
            <person name="Ng V."/>
            <person name="Cullen D."/>
            <person name="Martin F."/>
            <person name="Rosso M.-N."/>
            <person name="Henrissat B."/>
            <person name="Hibbett D."/>
            <person name="Martinez A.T."/>
            <person name="Grigoriev I.V."/>
        </authorList>
    </citation>
    <scope>NUCLEOTIDE SEQUENCE</scope>
    <source>
        <strain evidence="3">CBS 506.95</strain>
    </source>
</reference>
<evidence type="ECO:0000259" key="2">
    <source>
        <dbReference type="Pfam" id="PF20151"/>
    </source>
</evidence>
<dbReference type="AlphaFoldDB" id="A0A9P6JJL6"/>
<accession>A0A9P6JJL6</accession>
<comment type="caution">
    <text evidence="3">The sequence shown here is derived from an EMBL/GenBank/DDBJ whole genome shotgun (WGS) entry which is preliminary data.</text>
</comment>
<keyword evidence="4" id="KW-1185">Reference proteome</keyword>
<keyword evidence="1" id="KW-0812">Transmembrane</keyword>
<feature type="transmembrane region" description="Helical" evidence="1">
    <location>
        <begin position="175"/>
        <end position="195"/>
    </location>
</feature>
<evidence type="ECO:0000313" key="3">
    <source>
        <dbReference type="EMBL" id="KAF9523070.1"/>
    </source>
</evidence>
<organism evidence="3 4">
    <name type="scientific">Crepidotus variabilis</name>
    <dbReference type="NCBI Taxonomy" id="179855"/>
    <lineage>
        <taxon>Eukaryota</taxon>
        <taxon>Fungi</taxon>
        <taxon>Dikarya</taxon>
        <taxon>Basidiomycota</taxon>
        <taxon>Agaricomycotina</taxon>
        <taxon>Agaricomycetes</taxon>
        <taxon>Agaricomycetidae</taxon>
        <taxon>Agaricales</taxon>
        <taxon>Agaricineae</taxon>
        <taxon>Crepidotaceae</taxon>
        <taxon>Crepidotus</taxon>
    </lineage>
</organism>
<dbReference type="OrthoDB" id="3251775at2759"/>
<feature type="domain" description="DUF6533" evidence="2">
    <location>
        <begin position="25"/>
        <end position="68"/>
    </location>
</feature>
<feature type="transmembrane region" description="Helical" evidence="1">
    <location>
        <begin position="52"/>
        <end position="70"/>
    </location>
</feature>
<sequence>MSALPTVADIITLTVSRTIITRYPVVACYAVLSYEFFLVLDQEYRLIYRSRWTLLKCLYLACRFIPLILWPVNMYSFMNDHTLPECMPLVVFGSLSYIPLLAIPQCIYVFRAWSITGRKRSIFCFLGLCLGGYLGVLIWAATDNLTVSRGAFTLLKKTGCYRPTYDNYNAFARPIFAAIALDSVVATVLIIHHYFTTRRSAVQGRLVRLVFNQDTFFFPIILVLNVITSVILTRPVRYLDRTALVAVIVMSNIIACRFILQIRELTRPTELSVLRQMSLQVRKDLGRVQTVLSEIGDETPSPLSSAC</sequence>
<feature type="transmembrane region" description="Helical" evidence="1">
    <location>
        <begin position="20"/>
        <end position="40"/>
    </location>
</feature>
<name>A0A9P6JJL6_9AGAR</name>